<keyword evidence="2 11" id="KW-0808">Transferase</keyword>
<evidence type="ECO:0000313" key="15">
    <source>
        <dbReference type="Proteomes" id="UP000199118"/>
    </source>
</evidence>
<dbReference type="InterPro" id="IPR045085">
    <property type="entry name" value="HLD_clamp_pol_III_gamma_tau"/>
</dbReference>
<dbReference type="SUPFAM" id="SSF52540">
    <property type="entry name" value="P-loop containing nucleoside triphosphate hydrolases"/>
    <property type="match status" value="1"/>
</dbReference>
<dbReference type="InterPro" id="IPR022754">
    <property type="entry name" value="DNA_pol_III_gamma-3"/>
</dbReference>
<dbReference type="EC" id="2.7.7.7" evidence="11"/>
<comment type="function">
    <text evidence="11">DNA polymerase III is a complex, multichain enzyme responsible for most of the replicative synthesis in bacteria. This DNA polymerase also exhibits 3' to 5' exonuclease activity.</text>
</comment>
<dbReference type="OrthoDB" id="9810148at2"/>
<dbReference type="GO" id="GO:0009360">
    <property type="term" value="C:DNA polymerase III complex"/>
    <property type="evidence" value="ECO:0007669"/>
    <property type="project" value="InterPro"/>
</dbReference>
<dbReference type="Gene3D" id="1.10.8.60">
    <property type="match status" value="1"/>
</dbReference>
<evidence type="ECO:0000259" key="13">
    <source>
        <dbReference type="SMART" id="SM00382"/>
    </source>
</evidence>
<dbReference type="NCBIfam" id="NF006585">
    <property type="entry name" value="PRK09111.1"/>
    <property type="match status" value="1"/>
</dbReference>
<dbReference type="GO" id="GO:0003887">
    <property type="term" value="F:DNA-directed DNA polymerase activity"/>
    <property type="evidence" value="ECO:0007669"/>
    <property type="project" value="UniProtKB-KW"/>
</dbReference>
<dbReference type="Pfam" id="PF12362">
    <property type="entry name" value="DUF3646"/>
    <property type="match status" value="1"/>
</dbReference>
<evidence type="ECO:0000256" key="10">
    <source>
        <dbReference type="ARBA" id="ARBA00049244"/>
    </source>
</evidence>
<proteinExistence type="inferred from homology"/>
<dbReference type="EMBL" id="FNMZ01000004">
    <property type="protein sequence ID" value="SDX30771.1"/>
    <property type="molecule type" value="Genomic_DNA"/>
</dbReference>
<dbReference type="FunFam" id="1.10.8.60:FF:000013">
    <property type="entry name" value="DNA polymerase III subunit gamma/tau"/>
    <property type="match status" value="1"/>
</dbReference>
<comment type="catalytic activity">
    <reaction evidence="10 11">
        <text>DNA(n) + a 2'-deoxyribonucleoside 5'-triphosphate = DNA(n+1) + diphosphate</text>
        <dbReference type="Rhea" id="RHEA:22508"/>
        <dbReference type="Rhea" id="RHEA-COMP:17339"/>
        <dbReference type="Rhea" id="RHEA-COMP:17340"/>
        <dbReference type="ChEBI" id="CHEBI:33019"/>
        <dbReference type="ChEBI" id="CHEBI:61560"/>
        <dbReference type="ChEBI" id="CHEBI:173112"/>
        <dbReference type="EC" id="2.7.7.7"/>
    </reaction>
</comment>
<evidence type="ECO:0000256" key="7">
    <source>
        <dbReference type="ARBA" id="ARBA00022833"/>
    </source>
</evidence>
<evidence type="ECO:0000256" key="8">
    <source>
        <dbReference type="ARBA" id="ARBA00022840"/>
    </source>
</evidence>
<evidence type="ECO:0000256" key="2">
    <source>
        <dbReference type="ARBA" id="ARBA00022679"/>
    </source>
</evidence>
<dbReference type="FunFam" id="3.40.50.300:FF:000014">
    <property type="entry name" value="DNA polymerase III subunit gamma/tau"/>
    <property type="match status" value="1"/>
</dbReference>
<dbReference type="Gene3D" id="3.40.50.300">
    <property type="entry name" value="P-loop containing nucleotide triphosphate hydrolases"/>
    <property type="match status" value="1"/>
</dbReference>
<keyword evidence="6 11" id="KW-0547">Nucleotide-binding</keyword>
<dbReference type="InterPro" id="IPR003593">
    <property type="entry name" value="AAA+_ATPase"/>
</dbReference>
<evidence type="ECO:0000256" key="9">
    <source>
        <dbReference type="ARBA" id="ARBA00022932"/>
    </source>
</evidence>
<feature type="region of interest" description="Disordered" evidence="12">
    <location>
        <begin position="606"/>
        <end position="643"/>
    </location>
</feature>
<feature type="domain" description="AAA+ ATPase" evidence="13">
    <location>
        <begin position="47"/>
        <end position="194"/>
    </location>
</feature>
<feature type="compositionally biased region" description="Low complexity" evidence="12">
    <location>
        <begin position="608"/>
        <end position="619"/>
    </location>
</feature>
<keyword evidence="9 11" id="KW-0239">DNA-directed DNA polymerase</keyword>
<organism evidence="14 15">
    <name type="scientific">Albimonas donghaensis</name>
    <dbReference type="NCBI Taxonomy" id="356660"/>
    <lineage>
        <taxon>Bacteria</taxon>
        <taxon>Pseudomonadati</taxon>
        <taxon>Pseudomonadota</taxon>
        <taxon>Alphaproteobacteria</taxon>
        <taxon>Rhodobacterales</taxon>
        <taxon>Paracoccaceae</taxon>
        <taxon>Albimonas</taxon>
    </lineage>
</organism>
<name>A0A1H3AMW0_9RHOB</name>
<evidence type="ECO:0000256" key="6">
    <source>
        <dbReference type="ARBA" id="ARBA00022741"/>
    </source>
</evidence>
<keyword evidence="15" id="KW-1185">Reference proteome</keyword>
<evidence type="ECO:0000256" key="3">
    <source>
        <dbReference type="ARBA" id="ARBA00022695"/>
    </source>
</evidence>
<evidence type="ECO:0000313" key="14">
    <source>
        <dbReference type="EMBL" id="SDX30771.1"/>
    </source>
</evidence>
<gene>
    <name evidence="11" type="primary">dnaX</name>
    <name evidence="14" type="ORF">SAMN05444336_104247</name>
</gene>
<feature type="region of interest" description="Disordered" evidence="12">
    <location>
        <begin position="446"/>
        <end position="482"/>
    </location>
</feature>
<feature type="compositionally biased region" description="Acidic residues" evidence="12">
    <location>
        <begin position="620"/>
        <end position="643"/>
    </location>
</feature>
<dbReference type="AlphaFoldDB" id="A0A1H3AMW0"/>
<dbReference type="FunFam" id="1.20.272.10:FF:000003">
    <property type="entry name" value="DNA polymerase III subunit gamma/tau"/>
    <property type="match status" value="1"/>
</dbReference>
<keyword evidence="3 11" id="KW-0548">Nucleotidyltransferase</keyword>
<dbReference type="CDD" id="cd18137">
    <property type="entry name" value="HLD_clamp_pol_III_gamma_tau"/>
    <property type="match status" value="1"/>
</dbReference>
<evidence type="ECO:0000256" key="5">
    <source>
        <dbReference type="ARBA" id="ARBA00022723"/>
    </source>
</evidence>
<dbReference type="PANTHER" id="PTHR11669:SF0">
    <property type="entry name" value="PROTEIN STICHEL-LIKE 2"/>
    <property type="match status" value="1"/>
</dbReference>
<dbReference type="STRING" id="356660.SAMN05444336_104247"/>
<dbReference type="GO" id="GO:0046872">
    <property type="term" value="F:metal ion binding"/>
    <property type="evidence" value="ECO:0007669"/>
    <property type="project" value="UniProtKB-KW"/>
</dbReference>
<dbReference type="Proteomes" id="UP000199118">
    <property type="component" value="Unassembled WGS sequence"/>
</dbReference>
<dbReference type="Gene3D" id="1.20.272.10">
    <property type="match status" value="1"/>
</dbReference>
<dbReference type="NCBIfam" id="NF004046">
    <property type="entry name" value="PRK05563.1"/>
    <property type="match status" value="1"/>
</dbReference>
<evidence type="ECO:0000256" key="4">
    <source>
        <dbReference type="ARBA" id="ARBA00022705"/>
    </source>
</evidence>
<evidence type="ECO:0000256" key="11">
    <source>
        <dbReference type="RuleBase" id="RU364063"/>
    </source>
</evidence>
<dbReference type="SUPFAM" id="SSF48019">
    <property type="entry name" value="post-AAA+ oligomerization domain-like"/>
    <property type="match status" value="1"/>
</dbReference>
<dbReference type="GO" id="GO:0006261">
    <property type="term" value="P:DNA-templated DNA replication"/>
    <property type="evidence" value="ECO:0007669"/>
    <property type="project" value="TreeGrafter"/>
</dbReference>
<protein>
    <recommendedName>
        <fullName evidence="11">DNA polymerase III subunit gamma/tau</fullName>
        <ecNumber evidence="11">2.7.7.7</ecNumber>
    </recommendedName>
</protein>
<accession>A0A1H3AMW0</accession>
<evidence type="ECO:0000256" key="12">
    <source>
        <dbReference type="SAM" id="MobiDB-lite"/>
    </source>
</evidence>
<keyword evidence="8 11" id="KW-0067">ATP-binding</keyword>
<feature type="region of interest" description="Disordered" evidence="12">
    <location>
        <begin position="393"/>
        <end position="430"/>
    </location>
</feature>
<dbReference type="SMART" id="SM00382">
    <property type="entry name" value="AAA"/>
    <property type="match status" value="1"/>
</dbReference>
<evidence type="ECO:0000256" key="1">
    <source>
        <dbReference type="ARBA" id="ARBA00006360"/>
    </source>
</evidence>
<dbReference type="NCBIfam" id="TIGR02397">
    <property type="entry name" value="dnaX_nterm"/>
    <property type="match status" value="1"/>
</dbReference>
<dbReference type="GO" id="GO:0003677">
    <property type="term" value="F:DNA binding"/>
    <property type="evidence" value="ECO:0007669"/>
    <property type="project" value="InterPro"/>
</dbReference>
<dbReference type="PANTHER" id="PTHR11669">
    <property type="entry name" value="REPLICATION FACTOR C / DNA POLYMERASE III GAMMA-TAU SUBUNIT"/>
    <property type="match status" value="1"/>
</dbReference>
<feature type="compositionally biased region" description="Gly residues" evidence="12">
    <location>
        <begin position="405"/>
        <end position="427"/>
    </location>
</feature>
<dbReference type="Pfam" id="PF13177">
    <property type="entry name" value="DNA_pol3_delta2"/>
    <property type="match status" value="1"/>
</dbReference>
<dbReference type="InterPro" id="IPR022107">
    <property type="entry name" value="DNA_pol_III_gamma/tau_C"/>
</dbReference>
<comment type="similarity">
    <text evidence="1 11">Belongs to the DnaX/STICHEL family.</text>
</comment>
<dbReference type="GO" id="GO:0005524">
    <property type="term" value="F:ATP binding"/>
    <property type="evidence" value="ECO:0007669"/>
    <property type="project" value="UniProtKB-KW"/>
</dbReference>
<dbReference type="CDD" id="cd00009">
    <property type="entry name" value="AAA"/>
    <property type="match status" value="1"/>
</dbReference>
<dbReference type="InterPro" id="IPR012763">
    <property type="entry name" value="DNA_pol_III_sug/sutau_N"/>
</dbReference>
<comment type="subunit">
    <text evidence="11">DNA polymerase III contains a core (composed of alpha, epsilon and theta chains) that associates with a tau subunit. This core dimerizes to form the POLIII' complex. PolIII' associates with the gamma complex (composed of gamma, delta, delta', psi and chi chains) and with the beta chain to form the complete DNA polymerase III complex.</text>
</comment>
<dbReference type="Pfam" id="PF12169">
    <property type="entry name" value="DNA_pol3_gamma3"/>
    <property type="match status" value="1"/>
</dbReference>
<dbReference type="InterPro" id="IPR008921">
    <property type="entry name" value="DNA_pol3_clamp-load_cplx_C"/>
</dbReference>
<dbReference type="InterPro" id="IPR050238">
    <property type="entry name" value="DNA_Rep/Repair_Clamp_Loader"/>
</dbReference>
<keyword evidence="7" id="KW-0862">Zinc</keyword>
<sequence length="643" mass="67788">MADDASPEAKPAYQVLARKYRPATFADLIGQEAMVRTLRNAFESDRIAHAFILTGVRGVGKTTTARIVAKGLNCIGPDGRGGPTVSPCGVCEPCVSIAESRHVDVMEMDAASRTGVGDVREIIDAVRYRAASARYKVYIIDEVHMLSTSAFNALLKTLEEPPEHVKFIFATTEIRKVPVTVLSRCQRFDLRRIEPEVMMTHLSGIAEKEGAQVAQDALALIARAAEGSARDALSLLDQAIAHGAGETSADEVRSMLGLADRGRTLDLFEAVMRGDCAAALSELSEQYAQGADPLAVLRDLAEVTHWISIAKITPEAADDPTAGPDARARARDYAERLALRPLARAWQMLLKAMEEAAAASNPMMAAEMAIIRLTHVADLPSPEDLIRRLTAEGGAPAGAAPGSPPGGGGGSGGGGSGGGGGGNGGGARAQASGGAFRAVAAPAAAHAPAQASAPRAEAPRPTLASATPEPRDAAPAPTPQPEVSAAVAALPAFDDVLALIREKRDARLLVTVETGLRLVSYQPGRIAFEPSPSAPQSLAADLAERLRLWTGARWMVSVEASGGAPTVAEQRDAERDDLHARLREHPLVRAAMDAFPEAEILATRAFGAEAPAEETQTAPEWEETPDDDDWEGWDPVDVFEERP</sequence>
<dbReference type="RefSeq" id="WP_092682558.1">
    <property type="nucleotide sequence ID" value="NZ_FNMZ01000004.1"/>
</dbReference>
<keyword evidence="5" id="KW-0479">Metal-binding</keyword>
<reference evidence="14 15" key="1">
    <citation type="submission" date="2016-10" db="EMBL/GenBank/DDBJ databases">
        <authorList>
            <person name="de Groot N.N."/>
        </authorList>
    </citation>
    <scope>NUCLEOTIDE SEQUENCE [LARGE SCALE GENOMIC DNA]</scope>
    <source>
        <strain evidence="14 15">DSM 17890</strain>
    </source>
</reference>
<dbReference type="InterPro" id="IPR027417">
    <property type="entry name" value="P-loop_NTPase"/>
</dbReference>
<dbReference type="Pfam" id="PF22608">
    <property type="entry name" value="DNAX_ATPase_lid"/>
    <property type="match status" value="1"/>
</dbReference>
<feature type="compositionally biased region" description="Low complexity" evidence="12">
    <location>
        <begin position="446"/>
        <end position="461"/>
    </location>
</feature>
<keyword evidence="4 11" id="KW-0235">DNA replication</keyword>